<dbReference type="InterPro" id="IPR053180">
    <property type="entry name" value="Ca-binding_acidic-repeat"/>
</dbReference>
<sequence>MNAAKKSLCLIGLFLGAGTAHAQLSYTTGLDVWLDASDIDGSGNSTLTDGDPVANWTNKGTTGASNAFAALTGGSGGTNGFFVAGGGDGPQDAVQLANTRYQFGTGSAADEWGNSSAITAYFVVWQGTSSGANSSLLTDYGNPNSKLRNLRVAGGSAGAYLRDSANQTVVVGHGADDLADQAWTVIFYSFDPTTKTATWGELGSTTTATNAAFDATTTFETFTTSGGPVTLFGFHNGDNGFDFNGFVSEVLIYDHVLDAAQRTIVEDYLEAKSVVADADGDGISDEYELAHTDPPSATALVPGDDDDADGLTNEQEFLGRDAADADHGYGQTLASVADSDGDGLNDGPEVAATDNASVSHGYGSTNPNDNDSDGDELLDGEEISGALNVANSNESTDPNLADTDSDQMDDFYEITCNQNGGLDPNTDDAAGNLDGDPGVNLISGPLTNVDEYLGTTLGVQTRADLLDTDGDGYPDHVEDNFGSWDSELNTGTDPTNPDTDGDGLLDGQENPDLVANNPPTQYATDPFGSDTDDDGYLDGAEAAAGSDPTDAASIPAQPVGVALQIDFQRAGVTGQEIQTDWAVWEIDKLSQPVSASKTIGATTFTLTAGGTGAYLTSRGGPDDDRAGEITGTSFDDAVEDLIVARGGDGTLTLDLTGLPPETDYTLIGIHNDPYTVVGNAGFAAGSPIITPSVTVGSLIGSSVQGQTTNIRPGARTDGDFLNSSVSFTTDVSGNASIVLTSANQFVVLNGIRLLEGAGVSLDPKVVSVFFNGDGHFEVVLDNLDTSQSYVLKRSANLTDGFPDTVFGPWTPAASSESAIDTAPPAGRAFYRLEEAP</sequence>
<evidence type="ECO:0000256" key="2">
    <source>
        <dbReference type="ARBA" id="ARBA00022525"/>
    </source>
</evidence>
<comment type="subcellular location">
    <subcellularLocation>
        <location evidence="1">Secreted</location>
    </subcellularLocation>
</comment>
<evidence type="ECO:0000256" key="3">
    <source>
        <dbReference type="ARBA" id="ARBA00022729"/>
    </source>
</evidence>
<dbReference type="InterPro" id="IPR059100">
    <property type="entry name" value="TSP3_bac"/>
</dbReference>
<name>A0ABN6H6I8_9BACT</name>
<accession>A0ABN6H6I8</accession>
<feature type="region of interest" description="Disordered" evidence="5">
    <location>
        <begin position="468"/>
        <end position="553"/>
    </location>
</feature>
<keyword evidence="3 6" id="KW-0732">Signal</keyword>
<gene>
    <name evidence="7" type="ORF">HAHE_26860</name>
</gene>
<proteinExistence type="predicted"/>
<evidence type="ECO:0000256" key="1">
    <source>
        <dbReference type="ARBA" id="ARBA00004613"/>
    </source>
</evidence>
<organism evidence="7 8">
    <name type="scientific">Haloferula helveola</name>
    <dbReference type="NCBI Taxonomy" id="490095"/>
    <lineage>
        <taxon>Bacteria</taxon>
        <taxon>Pseudomonadati</taxon>
        <taxon>Verrucomicrobiota</taxon>
        <taxon>Verrucomicrobiia</taxon>
        <taxon>Verrucomicrobiales</taxon>
        <taxon>Verrucomicrobiaceae</taxon>
        <taxon>Haloferula</taxon>
    </lineage>
</organism>
<dbReference type="Pfam" id="PF18884">
    <property type="entry name" value="TSP3_bac"/>
    <property type="match status" value="5"/>
</dbReference>
<feature type="region of interest" description="Disordered" evidence="5">
    <location>
        <begin position="285"/>
        <end position="312"/>
    </location>
</feature>
<feature type="compositionally biased region" description="Acidic residues" evidence="5">
    <location>
        <begin position="370"/>
        <end position="379"/>
    </location>
</feature>
<evidence type="ECO:0000256" key="5">
    <source>
        <dbReference type="SAM" id="MobiDB-lite"/>
    </source>
</evidence>
<evidence type="ECO:0008006" key="9">
    <source>
        <dbReference type="Google" id="ProtNLM"/>
    </source>
</evidence>
<feature type="region of interest" description="Disordered" evidence="5">
    <location>
        <begin position="333"/>
        <end position="379"/>
    </location>
</feature>
<evidence type="ECO:0000256" key="6">
    <source>
        <dbReference type="SAM" id="SignalP"/>
    </source>
</evidence>
<keyword evidence="2" id="KW-0964">Secreted</keyword>
<dbReference type="EMBL" id="AP024702">
    <property type="protein sequence ID" value="BCX48778.1"/>
    <property type="molecule type" value="Genomic_DNA"/>
</dbReference>
<feature type="chain" id="PRO_5047243852" description="Concanavalin A-like lectin/glucanases superfamily protein" evidence="6">
    <location>
        <begin position="23"/>
        <end position="836"/>
    </location>
</feature>
<dbReference type="PANTHER" id="PTHR37467">
    <property type="entry name" value="EXPORTED CALCIUM-BINDING GLYCOPROTEIN-RELATED"/>
    <property type="match status" value="1"/>
</dbReference>
<dbReference type="PANTHER" id="PTHR37467:SF1">
    <property type="entry name" value="EXPORTED CALCIUM-BINDING GLYCOPROTEIN"/>
    <property type="match status" value="1"/>
</dbReference>
<keyword evidence="8" id="KW-1185">Reference proteome</keyword>
<evidence type="ECO:0000313" key="7">
    <source>
        <dbReference type="EMBL" id="BCX48778.1"/>
    </source>
</evidence>
<evidence type="ECO:0000256" key="4">
    <source>
        <dbReference type="ARBA" id="ARBA00022837"/>
    </source>
</evidence>
<feature type="signal peptide" evidence="6">
    <location>
        <begin position="1"/>
        <end position="22"/>
    </location>
</feature>
<reference evidence="7 8" key="1">
    <citation type="submission" date="2021-06" db="EMBL/GenBank/DDBJ databases">
        <title>Complete genome of Haloferula helveola possessing various polysaccharide degrading enzymes.</title>
        <authorList>
            <person name="Takami H."/>
            <person name="Huang C."/>
            <person name="Hamasaki K."/>
        </authorList>
    </citation>
    <scope>NUCLEOTIDE SEQUENCE [LARGE SCALE GENOMIC DNA]</scope>
    <source>
        <strain evidence="7 8">CN-1</strain>
    </source>
</reference>
<dbReference type="Gene3D" id="2.60.120.200">
    <property type="match status" value="1"/>
</dbReference>
<dbReference type="Proteomes" id="UP001374893">
    <property type="component" value="Chromosome"/>
</dbReference>
<evidence type="ECO:0000313" key="8">
    <source>
        <dbReference type="Proteomes" id="UP001374893"/>
    </source>
</evidence>
<keyword evidence="4" id="KW-0106">Calcium</keyword>
<protein>
    <recommendedName>
        <fullName evidence="9">Concanavalin A-like lectin/glucanases superfamily protein</fullName>
    </recommendedName>
</protein>
<dbReference type="RefSeq" id="WP_338685132.1">
    <property type="nucleotide sequence ID" value="NZ_AP024702.1"/>
</dbReference>
<feature type="compositionally biased region" description="Polar residues" evidence="5">
    <location>
        <begin position="354"/>
        <end position="367"/>
    </location>
</feature>
<feature type="compositionally biased region" description="Low complexity" evidence="5">
    <location>
        <begin position="489"/>
        <end position="498"/>
    </location>
</feature>